<evidence type="ECO:0000256" key="5">
    <source>
        <dbReference type="ARBA" id="ARBA00022597"/>
    </source>
</evidence>
<reference evidence="18" key="1">
    <citation type="submission" date="2016-10" db="EMBL/GenBank/DDBJ databases">
        <authorList>
            <person name="Varghese N."/>
            <person name="Submissions S."/>
        </authorList>
    </citation>
    <scope>NUCLEOTIDE SEQUENCE [LARGE SCALE GENOMIC DNA]</scope>
    <source>
        <strain evidence="18">LMG 26416</strain>
    </source>
</reference>
<evidence type="ECO:0000256" key="6">
    <source>
        <dbReference type="ARBA" id="ARBA00022692"/>
    </source>
</evidence>
<dbReference type="GO" id="GO:0046930">
    <property type="term" value="C:pore complex"/>
    <property type="evidence" value="ECO:0007669"/>
    <property type="project" value="UniProtKB-KW"/>
</dbReference>
<evidence type="ECO:0000256" key="14">
    <source>
        <dbReference type="ARBA" id="ARBA00023288"/>
    </source>
</evidence>
<dbReference type="STRING" id="416943.SAMN05445871_3061"/>
<dbReference type="GO" id="GO:0015159">
    <property type="term" value="F:polysaccharide transmembrane transporter activity"/>
    <property type="evidence" value="ECO:0007669"/>
    <property type="project" value="InterPro"/>
</dbReference>
<keyword evidence="5" id="KW-0762">Sugar transport</keyword>
<feature type="domain" description="SLBB" evidence="16">
    <location>
        <begin position="183"/>
        <end position="259"/>
    </location>
</feature>
<keyword evidence="14" id="KW-0449">Lipoprotein</keyword>
<dbReference type="PROSITE" id="PS51257">
    <property type="entry name" value="PROKAR_LIPOPROTEIN"/>
    <property type="match status" value="1"/>
</dbReference>
<evidence type="ECO:0000313" key="18">
    <source>
        <dbReference type="Proteomes" id="UP000199120"/>
    </source>
</evidence>
<evidence type="ECO:0000256" key="10">
    <source>
        <dbReference type="ARBA" id="ARBA00023114"/>
    </source>
</evidence>
<evidence type="ECO:0000259" key="15">
    <source>
        <dbReference type="Pfam" id="PF02563"/>
    </source>
</evidence>
<keyword evidence="3" id="KW-0813">Transport</keyword>
<organism evidence="17 18">
    <name type="scientific">Paraburkholderia caballeronis</name>
    <dbReference type="NCBI Taxonomy" id="416943"/>
    <lineage>
        <taxon>Bacteria</taxon>
        <taxon>Pseudomonadati</taxon>
        <taxon>Pseudomonadota</taxon>
        <taxon>Betaproteobacteria</taxon>
        <taxon>Burkholderiales</taxon>
        <taxon>Burkholderiaceae</taxon>
        <taxon>Paraburkholderia</taxon>
    </lineage>
</organism>
<feature type="domain" description="SLBB" evidence="16">
    <location>
        <begin position="268"/>
        <end position="350"/>
    </location>
</feature>
<evidence type="ECO:0000256" key="7">
    <source>
        <dbReference type="ARBA" id="ARBA00022729"/>
    </source>
</evidence>
<comment type="subcellular location">
    <subcellularLocation>
        <location evidence="1">Cell outer membrane</location>
        <topology evidence="1">Multi-pass membrane protein</topology>
    </subcellularLocation>
</comment>
<dbReference type="Pfam" id="PF22461">
    <property type="entry name" value="SLBB_2"/>
    <property type="match status" value="2"/>
</dbReference>
<dbReference type="PANTHER" id="PTHR33619">
    <property type="entry name" value="POLYSACCHARIDE EXPORT PROTEIN GFCE-RELATED"/>
    <property type="match status" value="1"/>
</dbReference>
<keyword evidence="7" id="KW-0732">Signal</keyword>
<evidence type="ECO:0000256" key="3">
    <source>
        <dbReference type="ARBA" id="ARBA00022448"/>
    </source>
</evidence>
<evidence type="ECO:0000256" key="4">
    <source>
        <dbReference type="ARBA" id="ARBA00022452"/>
    </source>
</evidence>
<evidence type="ECO:0000256" key="2">
    <source>
        <dbReference type="ARBA" id="ARBA00009450"/>
    </source>
</evidence>
<dbReference type="InterPro" id="IPR003715">
    <property type="entry name" value="Poly_export_N"/>
</dbReference>
<dbReference type="Proteomes" id="UP000199120">
    <property type="component" value="Unassembled WGS sequence"/>
</dbReference>
<feature type="domain" description="Polysaccharide export protein N-terminal" evidence="15">
    <location>
        <begin position="88"/>
        <end position="176"/>
    </location>
</feature>
<dbReference type="PANTHER" id="PTHR33619:SF3">
    <property type="entry name" value="POLYSACCHARIDE EXPORT PROTEIN GFCE-RELATED"/>
    <property type="match status" value="1"/>
</dbReference>
<dbReference type="EMBL" id="FOAJ01000002">
    <property type="protein sequence ID" value="SEK58973.1"/>
    <property type="molecule type" value="Genomic_DNA"/>
</dbReference>
<keyword evidence="13" id="KW-0998">Cell outer membrane</keyword>
<evidence type="ECO:0000256" key="1">
    <source>
        <dbReference type="ARBA" id="ARBA00004571"/>
    </source>
</evidence>
<name>A0A1H7I8T1_9BURK</name>
<evidence type="ECO:0000256" key="11">
    <source>
        <dbReference type="ARBA" id="ARBA00023136"/>
    </source>
</evidence>
<accession>A0A1H7I8T1</accession>
<evidence type="ECO:0000256" key="9">
    <source>
        <dbReference type="ARBA" id="ARBA00023065"/>
    </source>
</evidence>
<keyword evidence="11" id="KW-0472">Membrane</keyword>
<dbReference type="InterPro" id="IPR049712">
    <property type="entry name" value="Poly_export"/>
</dbReference>
<evidence type="ECO:0000259" key="16">
    <source>
        <dbReference type="Pfam" id="PF22461"/>
    </source>
</evidence>
<evidence type="ECO:0000256" key="12">
    <source>
        <dbReference type="ARBA" id="ARBA00023139"/>
    </source>
</evidence>
<dbReference type="GO" id="GO:0015288">
    <property type="term" value="F:porin activity"/>
    <property type="evidence" value="ECO:0007669"/>
    <property type="project" value="UniProtKB-KW"/>
</dbReference>
<keyword evidence="8" id="KW-0625">Polysaccharide transport</keyword>
<dbReference type="Pfam" id="PF02563">
    <property type="entry name" value="Poly_export"/>
    <property type="match status" value="1"/>
</dbReference>
<keyword evidence="4" id="KW-1134">Transmembrane beta strand</keyword>
<keyword evidence="9" id="KW-0406">Ion transport</keyword>
<dbReference type="Gene3D" id="3.30.1950.10">
    <property type="entry name" value="wza like domain"/>
    <property type="match status" value="1"/>
</dbReference>
<keyword evidence="10" id="KW-0626">Porin</keyword>
<keyword evidence="6" id="KW-0812">Transmembrane</keyword>
<evidence type="ECO:0000256" key="8">
    <source>
        <dbReference type="ARBA" id="ARBA00023047"/>
    </source>
</evidence>
<keyword evidence="18" id="KW-1185">Reference proteome</keyword>
<evidence type="ECO:0000256" key="13">
    <source>
        <dbReference type="ARBA" id="ARBA00023237"/>
    </source>
</evidence>
<dbReference type="Gene3D" id="3.10.560.10">
    <property type="entry name" value="Outer membrane lipoprotein wza domain like"/>
    <property type="match status" value="2"/>
</dbReference>
<gene>
    <name evidence="17" type="ORF">SAMN05192542_102618</name>
</gene>
<dbReference type="InterPro" id="IPR054765">
    <property type="entry name" value="SLBB_dom"/>
</dbReference>
<protein>
    <submittedName>
        <fullName evidence="17">Polysaccharide export outer membrane protein</fullName>
    </submittedName>
</protein>
<dbReference type="AlphaFoldDB" id="A0A1H7I8T1"/>
<sequence>MNRYLSSIRLLLGGSALVVLGACSLAPGQRIITPATLPETGGKYSTEPQQQVNVPITDINLAMLRQMNSASQSQAESNAATLNLFGKPTPYQIGPGDVLQITVWDHPELAAAVGQPTQAQRPADAAPGFLVDDSGNVQFPYAGTLHVAGKNTATVQNELHSRLSEVFLKPEVTVRVASFRAAQVYIDGEVHTPGAQAINDIPMSMTEAINRAGGFTQNADQSRVTLVRNGVSYPVNVADLIEHGRSPSNIYLKNGDMLRIASRDDNGVFLMGEVNRPATIMPMRDGRLTLSQAVSQAGSLNPNTAEASQLFVIRNSMSDKPEIFHLDATSPVSMLLANQFELQPNDVVYVDNNGLVRFNRVLNLLLPAINAGVTSAVLAK</sequence>
<dbReference type="OrthoDB" id="9815244at2"/>
<dbReference type="GO" id="GO:0009279">
    <property type="term" value="C:cell outer membrane"/>
    <property type="evidence" value="ECO:0007669"/>
    <property type="project" value="UniProtKB-SubCell"/>
</dbReference>
<dbReference type="GO" id="GO:0006811">
    <property type="term" value="P:monoatomic ion transport"/>
    <property type="evidence" value="ECO:0007669"/>
    <property type="project" value="UniProtKB-KW"/>
</dbReference>
<dbReference type="RefSeq" id="WP_090546155.1">
    <property type="nucleotide sequence ID" value="NZ_FNSR01000001.1"/>
</dbReference>
<evidence type="ECO:0000313" key="17">
    <source>
        <dbReference type="EMBL" id="SEK58973.1"/>
    </source>
</evidence>
<keyword evidence="12" id="KW-0564">Palmitate</keyword>
<proteinExistence type="inferred from homology"/>
<comment type="similarity">
    <text evidence="2">Belongs to the BexD/CtrA/VexA family.</text>
</comment>